<gene>
    <name evidence="5" type="ORF">CCAX7_52120</name>
</gene>
<dbReference type="KEGG" id="ccot:CCAX7_52120"/>
<dbReference type="Proteomes" id="UP000287394">
    <property type="component" value="Chromosome"/>
</dbReference>
<dbReference type="EMBL" id="AP025739">
    <property type="protein sequence ID" value="BDI33161.1"/>
    <property type="molecule type" value="Genomic_DNA"/>
</dbReference>
<keyword evidence="6" id="KW-1185">Reference proteome</keyword>
<dbReference type="InterPro" id="IPR054491">
    <property type="entry name" value="MGH1-like_GH"/>
</dbReference>
<feature type="domain" description="Mannosylglycerate hydrolase MGH1-like glycoside hydrolase" evidence="4">
    <location>
        <begin position="293"/>
        <end position="598"/>
    </location>
</feature>
<dbReference type="SUPFAM" id="SSF48208">
    <property type="entry name" value="Six-hairpin glycosidases"/>
    <property type="match status" value="1"/>
</dbReference>
<dbReference type="PANTHER" id="PTHR10412">
    <property type="entry name" value="MANNOSYL-OLIGOSACCHARIDE GLUCOSIDASE"/>
    <property type="match status" value="1"/>
</dbReference>
<dbReference type="RefSeq" id="WP_119319172.1">
    <property type="nucleotide sequence ID" value="NZ_AP025739.1"/>
</dbReference>
<reference evidence="5 6" key="1">
    <citation type="journal article" date="2019" name="Int. J. Syst. Evol. Microbiol.">
        <title>Capsulimonas corticalis gen. nov., sp. nov., an aerobic capsulated bacterium, of a novel bacterial order, Capsulimonadales ord. nov., of the class Armatimonadia of the phylum Armatimonadetes.</title>
        <authorList>
            <person name="Li J."/>
            <person name="Kudo C."/>
            <person name="Tonouchi A."/>
        </authorList>
    </citation>
    <scope>NUCLEOTIDE SEQUENCE [LARGE SCALE GENOMIC DNA]</scope>
    <source>
        <strain evidence="5 6">AX-7</strain>
    </source>
</reference>
<dbReference type="InterPro" id="IPR012341">
    <property type="entry name" value="6hp_glycosidase-like_sf"/>
</dbReference>
<evidence type="ECO:0000256" key="2">
    <source>
        <dbReference type="ARBA" id="ARBA00022801"/>
    </source>
</evidence>
<keyword evidence="3" id="KW-0326">Glycosidase</keyword>
<proteinExistence type="inferred from homology"/>
<dbReference type="PANTHER" id="PTHR10412:SF11">
    <property type="entry name" value="MANNOSYL-OLIGOSACCHARIDE GLUCOSIDASE"/>
    <property type="match status" value="1"/>
</dbReference>
<dbReference type="InterPro" id="IPR004888">
    <property type="entry name" value="Glycoside_hydrolase_63"/>
</dbReference>
<evidence type="ECO:0000259" key="4">
    <source>
        <dbReference type="Pfam" id="PF22422"/>
    </source>
</evidence>
<dbReference type="GO" id="GO:0006487">
    <property type="term" value="P:protein N-linked glycosylation"/>
    <property type="evidence" value="ECO:0007669"/>
    <property type="project" value="TreeGrafter"/>
</dbReference>
<keyword evidence="2 5" id="KW-0378">Hydrolase</keyword>
<dbReference type="AlphaFoldDB" id="A0A402CP18"/>
<dbReference type="GO" id="GO:0004573">
    <property type="term" value="F:Glc3Man9GlcNAc2 oligosaccharide glucosidase activity"/>
    <property type="evidence" value="ECO:0007669"/>
    <property type="project" value="InterPro"/>
</dbReference>
<comment type="similarity">
    <text evidence="1">Belongs to the glycosyl hydrolase 63 family.</text>
</comment>
<evidence type="ECO:0000313" key="5">
    <source>
        <dbReference type="EMBL" id="BDI33161.1"/>
    </source>
</evidence>
<dbReference type="GO" id="GO:0009311">
    <property type="term" value="P:oligosaccharide metabolic process"/>
    <property type="evidence" value="ECO:0007669"/>
    <property type="project" value="InterPro"/>
</dbReference>
<organism evidence="5 6">
    <name type="scientific">Capsulimonas corticalis</name>
    <dbReference type="NCBI Taxonomy" id="2219043"/>
    <lineage>
        <taxon>Bacteria</taxon>
        <taxon>Bacillati</taxon>
        <taxon>Armatimonadota</taxon>
        <taxon>Armatimonadia</taxon>
        <taxon>Capsulimonadales</taxon>
        <taxon>Capsulimonadaceae</taxon>
        <taxon>Capsulimonas</taxon>
    </lineage>
</organism>
<dbReference type="Gene3D" id="1.50.10.10">
    <property type="match status" value="1"/>
</dbReference>
<sequence>MHIDRFLAVRTSCLTCGATLLLAVVGIMTPILCSAKTTRTTYRYTGDIHFDIAKIPFSRFGSYMAFSELSGSQESSSLSKLYLRNMRGGPSDAEHPAFKIELLREKKPISFSILASPTLLHLTAEGGGVDIFFSKTNRIRFRANGVSVSFVSVGPEHSEARENGHWELESNSGISEKYMLSALNGGLSISPATPDAPMAANFTPSSGSNGIEGMIETYDDKTVPSPVHGGFTSEQNAVKQEYRKWLNRMPQVSPEFGAGAELAAYVNWESVVAPKGFLDRPAMLMSKNWMARVWAWDHCFNAMALSFRDPNFAWQQFIILFDNQLPSGALPDTIRDATQETKYSKPPIHGWALNWMMQHGGYSDRKHLAEVYVPLERWTNWRLQDGDGNHDGLPKYNTGPDSGWDNSTVFQSGVSMETPELSAYLVLQMDTLSKIAHDLGKDSEAAAWAKRSDQLLQTMLTKLWRADHFVAIRADNGAAVESESLELYLPLVLGKKLPIPVREKMIEGLMRQGRFRTDHGFSSEALTSKYYGADSYWCGPIWAPTSMLLAEGMDSIGQKTLAENLRLDFCKMAQQNGVSENFDAQTGNGLRDPAYTWTSSVYLIFAHQLWASR</sequence>
<evidence type="ECO:0000313" key="6">
    <source>
        <dbReference type="Proteomes" id="UP000287394"/>
    </source>
</evidence>
<dbReference type="OrthoDB" id="9798687at2"/>
<dbReference type="InterPro" id="IPR008928">
    <property type="entry name" value="6-hairpin_glycosidase_sf"/>
</dbReference>
<dbReference type="Pfam" id="PF22422">
    <property type="entry name" value="MGH1-like_GH"/>
    <property type="match status" value="1"/>
</dbReference>
<evidence type="ECO:0000256" key="3">
    <source>
        <dbReference type="ARBA" id="ARBA00023295"/>
    </source>
</evidence>
<protein>
    <submittedName>
        <fullName evidence="5">Glycoside hydrolase family 37</fullName>
    </submittedName>
</protein>
<evidence type="ECO:0000256" key="1">
    <source>
        <dbReference type="ARBA" id="ARBA00010833"/>
    </source>
</evidence>
<accession>A0A402CP18</accession>
<name>A0A402CP18_9BACT</name>